<dbReference type="SMART" id="SM00054">
    <property type="entry name" value="EFh"/>
    <property type="match status" value="4"/>
</dbReference>
<dbReference type="FunFam" id="1.10.238.10:FF:000001">
    <property type="entry name" value="Calmodulin 1"/>
    <property type="match status" value="1"/>
</dbReference>
<accession>A0A504YQ83</accession>
<dbReference type="InterPro" id="IPR002048">
    <property type="entry name" value="EF_hand_dom"/>
</dbReference>
<proteinExistence type="predicted"/>
<feature type="domain" description="EF-hand" evidence="3">
    <location>
        <begin position="132"/>
        <end position="167"/>
    </location>
</feature>
<dbReference type="SUPFAM" id="SSF47473">
    <property type="entry name" value="EF-hand"/>
    <property type="match status" value="1"/>
</dbReference>
<keyword evidence="1" id="KW-0677">Repeat</keyword>
<feature type="domain" description="EF-hand" evidence="3">
    <location>
        <begin position="59"/>
        <end position="94"/>
    </location>
</feature>
<dbReference type="PROSITE" id="PS50222">
    <property type="entry name" value="EF_HAND_2"/>
    <property type="match status" value="4"/>
</dbReference>
<protein>
    <submittedName>
        <fullName evidence="4">Centrin</fullName>
    </submittedName>
</protein>
<feature type="domain" description="EF-hand" evidence="3">
    <location>
        <begin position="23"/>
        <end position="58"/>
    </location>
</feature>
<dbReference type="Gene3D" id="1.10.238.10">
    <property type="entry name" value="EF-hand"/>
    <property type="match status" value="2"/>
</dbReference>
<evidence type="ECO:0000259" key="3">
    <source>
        <dbReference type="PROSITE" id="PS50222"/>
    </source>
</evidence>
<name>A0A504YQ83_FASGI</name>
<gene>
    <name evidence="4" type="ORF">FGIG_05896</name>
</gene>
<dbReference type="GO" id="GO:0016460">
    <property type="term" value="C:myosin II complex"/>
    <property type="evidence" value="ECO:0007669"/>
    <property type="project" value="TreeGrafter"/>
</dbReference>
<dbReference type="InterPro" id="IPR011992">
    <property type="entry name" value="EF-hand-dom_pair"/>
</dbReference>
<dbReference type="OrthoDB" id="343296at2759"/>
<dbReference type="InterPro" id="IPR018247">
    <property type="entry name" value="EF_Hand_1_Ca_BS"/>
</dbReference>
<evidence type="ECO:0000313" key="5">
    <source>
        <dbReference type="Proteomes" id="UP000316759"/>
    </source>
</evidence>
<keyword evidence="5" id="KW-1185">Reference proteome</keyword>
<sequence length="167" mass="19116">MSAAKQNKRSARGANIKLELSKDQKQDILEAFSLLDAEGSGLIRRRDLKVALRALGFEPTSSELRHLILEYDKDNKEGLDFKNFLDIMTKKMTDKDSREDHVRAFQMFDEEEKGYINFSNLKNVAKLLGEDIGDEEIQEMIDEGDKSGNGKVSEQEFLRLMRKTALL</sequence>
<dbReference type="AlphaFoldDB" id="A0A504YQ83"/>
<dbReference type="Proteomes" id="UP000316759">
    <property type="component" value="Unassembled WGS sequence"/>
</dbReference>
<evidence type="ECO:0000256" key="2">
    <source>
        <dbReference type="ARBA" id="ARBA00022837"/>
    </source>
</evidence>
<organism evidence="4 5">
    <name type="scientific">Fasciola gigantica</name>
    <name type="common">Giant liver fluke</name>
    <dbReference type="NCBI Taxonomy" id="46835"/>
    <lineage>
        <taxon>Eukaryota</taxon>
        <taxon>Metazoa</taxon>
        <taxon>Spiralia</taxon>
        <taxon>Lophotrochozoa</taxon>
        <taxon>Platyhelminthes</taxon>
        <taxon>Trematoda</taxon>
        <taxon>Digenea</taxon>
        <taxon>Plagiorchiida</taxon>
        <taxon>Echinostomata</taxon>
        <taxon>Echinostomatoidea</taxon>
        <taxon>Fasciolidae</taxon>
        <taxon>Fasciola</taxon>
    </lineage>
</organism>
<dbReference type="GO" id="GO:0005509">
    <property type="term" value="F:calcium ion binding"/>
    <property type="evidence" value="ECO:0007669"/>
    <property type="project" value="InterPro"/>
</dbReference>
<dbReference type="PANTHER" id="PTHR23048">
    <property type="entry name" value="MYOSIN LIGHT CHAIN 1, 3"/>
    <property type="match status" value="1"/>
</dbReference>
<keyword evidence="2" id="KW-0106">Calcium</keyword>
<dbReference type="Pfam" id="PF13499">
    <property type="entry name" value="EF-hand_7"/>
    <property type="match status" value="2"/>
</dbReference>
<dbReference type="InterPro" id="IPR050230">
    <property type="entry name" value="CALM/Myosin/TropC-like"/>
</dbReference>
<dbReference type="PROSITE" id="PS00018">
    <property type="entry name" value="EF_HAND_1"/>
    <property type="match status" value="1"/>
</dbReference>
<evidence type="ECO:0000256" key="1">
    <source>
        <dbReference type="ARBA" id="ARBA00022737"/>
    </source>
</evidence>
<feature type="domain" description="EF-hand" evidence="3">
    <location>
        <begin position="96"/>
        <end position="131"/>
    </location>
</feature>
<comment type="caution">
    <text evidence="4">The sequence shown here is derived from an EMBL/GenBank/DDBJ whole genome shotgun (WGS) entry which is preliminary data.</text>
</comment>
<dbReference type="PANTHER" id="PTHR23048:SF59">
    <property type="entry name" value="EF-HAND SUPERFAMILY PROTEIN"/>
    <property type="match status" value="1"/>
</dbReference>
<evidence type="ECO:0000313" key="4">
    <source>
        <dbReference type="EMBL" id="TPP63333.1"/>
    </source>
</evidence>
<dbReference type="STRING" id="46835.A0A504YQ83"/>
<reference evidence="4 5" key="1">
    <citation type="submission" date="2019-04" db="EMBL/GenBank/DDBJ databases">
        <title>Annotation for the trematode Fasciola gigantica.</title>
        <authorList>
            <person name="Choi Y.-J."/>
        </authorList>
    </citation>
    <scope>NUCLEOTIDE SEQUENCE [LARGE SCALE GENOMIC DNA]</scope>
    <source>
        <strain evidence="4">Uganda_cow_1</strain>
    </source>
</reference>
<dbReference type="CDD" id="cd00051">
    <property type="entry name" value="EFh"/>
    <property type="match status" value="1"/>
</dbReference>
<dbReference type="EMBL" id="SUNJ01005805">
    <property type="protein sequence ID" value="TPP63333.1"/>
    <property type="molecule type" value="Genomic_DNA"/>
</dbReference>